<evidence type="ECO:0000256" key="1">
    <source>
        <dbReference type="ARBA" id="ARBA00001974"/>
    </source>
</evidence>
<keyword evidence="8" id="KW-0812">Transmembrane</keyword>
<sequence length="410" mass="43744">MQERERQEEARDVIIAGGGFAGLALAVALAQSFGAGGRIAVLDPAFGRAPRKDPNSSAVAAGPRRLLETLGLWHKLSPQAAPVMRMSITDSRLEDVLRPVWLDFGGPLPDGEAFAHIVPNDVLRDILLKAAQEQGVELLPAGFAGYSSVPMGLEVTLSDGRLLRAPLLVAADGQRSRVRDAARIRTHGWRYDQAAIVTRIQLAADHEGTAIQHFLPGGPLALLPLPERHAAVVWTLPRMEAERLAGQDDITFRDALEQAAGHAFDGLSLAGPRAVRPLGLQVARSFVAPRVALIGDAAHAIHPLAGQGLNLALKDVAALVEVVVGTARLGGDIGGPEPLERYARWRRFDSLAMVAATDALAHLFRNNRLRTVRDVGLGAFDRLGRLKNSVIRAAAGVQGDAPALLRGERP</sequence>
<dbReference type="GO" id="GO:0016705">
    <property type="term" value="F:oxidoreductase activity, acting on paired donors, with incorporation or reduction of molecular oxygen"/>
    <property type="evidence" value="ECO:0007669"/>
    <property type="project" value="InterPro"/>
</dbReference>
<evidence type="ECO:0000256" key="7">
    <source>
        <dbReference type="ARBA" id="ARBA00023033"/>
    </source>
</evidence>
<gene>
    <name evidence="10" type="ORF">GCM10007276_02250</name>
</gene>
<feature type="domain" description="FAD-binding" evidence="9">
    <location>
        <begin position="12"/>
        <end position="322"/>
    </location>
</feature>
<dbReference type="Pfam" id="PF01494">
    <property type="entry name" value="FAD_binding_3"/>
    <property type="match status" value="1"/>
</dbReference>
<dbReference type="NCBIfam" id="TIGR01988">
    <property type="entry name" value="Ubi-OHases"/>
    <property type="match status" value="1"/>
</dbReference>
<dbReference type="Proteomes" id="UP000602745">
    <property type="component" value="Unassembled WGS sequence"/>
</dbReference>
<accession>A0A8J2YBR1</accession>
<name>A0A8J2YBR1_9RHOB</name>
<keyword evidence="8" id="KW-0472">Membrane</keyword>
<feature type="transmembrane region" description="Helical" evidence="8">
    <location>
        <begin position="12"/>
        <end position="33"/>
    </location>
</feature>
<comment type="similarity">
    <text evidence="3">Belongs to the UbiH/COQ6 family.</text>
</comment>
<dbReference type="RefSeq" id="WP_188407841.1">
    <property type="nucleotide sequence ID" value="NZ_BMCP01000001.1"/>
</dbReference>
<comment type="pathway">
    <text evidence="2">Cofactor biosynthesis; ubiquinone biosynthesis.</text>
</comment>
<evidence type="ECO:0000256" key="4">
    <source>
        <dbReference type="ARBA" id="ARBA00022630"/>
    </source>
</evidence>
<proteinExistence type="inferred from homology"/>
<keyword evidence="8" id="KW-1133">Transmembrane helix</keyword>
<keyword evidence="5" id="KW-0274">FAD</keyword>
<keyword evidence="6" id="KW-0560">Oxidoreductase</keyword>
<dbReference type="PANTHER" id="PTHR43876">
    <property type="entry name" value="UBIQUINONE BIOSYNTHESIS MONOOXYGENASE COQ6, MITOCHONDRIAL"/>
    <property type="match status" value="1"/>
</dbReference>
<evidence type="ECO:0000313" key="11">
    <source>
        <dbReference type="Proteomes" id="UP000602745"/>
    </source>
</evidence>
<dbReference type="PRINTS" id="PR00420">
    <property type="entry name" value="RNGMNOXGNASE"/>
</dbReference>
<evidence type="ECO:0000256" key="2">
    <source>
        <dbReference type="ARBA" id="ARBA00004749"/>
    </source>
</evidence>
<dbReference type="Gene3D" id="3.50.50.60">
    <property type="entry name" value="FAD/NAD(P)-binding domain"/>
    <property type="match status" value="2"/>
</dbReference>
<organism evidence="10 11">
    <name type="scientific">Agaricicola taiwanensis</name>
    <dbReference type="NCBI Taxonomy" id="591372"/>
    <lineage>
        <taxon>Bacteria</taxon>
        <taxon>Pseudomonadati</taxon>
        <taxon>Pseudomonadota</taxon>
        <taxon>Alphaproteobacteria</taxon>
        <taxon>Rhodobacterales</taxon>
        <taxon>Paracoccaceae</taxon>
        <taxon>Agaricicola</taxon>
    </lineage>
</organism>
<keyword evidence="4" id="KW-0285">Flavoprotein</keyword>
<dbReference type="GO" id="GO:0004497">
    <property type="term" value="F:monooxygenase activity"/>
    <property type="evidence" value="ECO:0007669"/>
    <property type="project" value="UniProtKB-KW"/>
</dbReference>
<evidence type="ECO:0000259" key="9">
    <source>
        <dbReference type="Pfam" id="PF01494"/>
    </source>
</evidence>
<evidence type="ECO:0000256" key="8">
    <source>
        <dbReference type="SAM" id="Phobius"/>
    </source>
</evidence>
<dbReference type="InterPro" id="IPR051205">
    <property type="entry name" value="UbiH/COQ6_monooxygenase"/>
</dbReference>
<dbReference type="InterPro" id="IPR002938">
    <property type="entry name" value="FAD-bd"/>
</dbReference>
<evidence type="ECO:0000256" key="3">
    <source>
        <dbReference type="ARBA" id="ARBA00005349"/>
    </source>
</evidence>
<dbReference type="UniPathway" id="UPA00232"/>
<dbReference type="InterPro" id="IPR036188">
    <property type="entry name" value="FAD/NAD-bd_sf"/>
</dbReference>
<keyword evidence="7" id="KW-0503">Monooxygenase</keyword>
<evidence type="ECO:0000256" key="6">
    <source>
        <dbReference type="ARBA" id="ARBA00023002"/>
    </source>
</evidence>
<reference evidence="10" key="2">
    <citation type="submission" date="2020-09" db="EMBL/GenBank/DDBJ databases">
        <authorList>
            <person name="Sun Q."/>
            <person name="Sedlacek I."/>
        </authorList>
    </citation>
    <scope>NUCLEOTIDE SEQUENCE</scope>
    <source>
        <strain evidence="10">CCM 7684</strain>
    </source>
</reference>
<dbReference type="GO" id="GO:0006744">
    <property type="term" value="P:ubiquinone biosynthetic process"/>
    <property type="evidence" value="ECO:0007669"/>
    <property type="project" value="UniProtKB-UniPathway"/>
</dbReference>
<evidence type="ECO:0000313" key="10">
    <source>
        <dbReference type="EMBL" id="GGE28662.1"/>
    </source>
</evidence>
<comment type="caution">
    <text evidence="10">The sequence shown here is derived from an EMBL/GenBank/DDBJ whole genome shotgun (WGS) entry which is preliminary data.</text>
</comment>
<dbReference type="SUPFAM" id="SSF51905">
    <property type="entry name" value="FAD/NAD(P)-binding domain"/>
    <property type="match status" value="1"/>
</dbReference>
<dbReference type="InterPro" id="IPR010971">
    <property type="entry name" value="UbiH/COQ6"/>
</dbReference>
<reference evidence="10" key="1">
    <citation type="journal article" date="2014" name="Int. J. Syst. Evol. Microbiol.">
        <title>Complete genome sequence of Corynebacterium casei LMG S-19264T (=DSM 44701T), isolated from a smear-ripened cheese.</title>
        <authorList>
            <consortium name="US DOE Joint Genome Institute (JGI-PGF)"/>
            <person name="Walter F."/>
            <person name="Albersmeier A."/>
            <person name="Kalinowski J."/>
            <person name="Ruckert C."/>
        </authorList>
    </citation>
    <scope>NUCLEOTIDE SEQUENCE</scope>
    <source>
        <strain evidence="10">CCM 7684</strain>
    </source>
</reference>
<protein>
    <submittedName>
        <fullName evidence="10">2-octaprenyl-6-methoxyphenyl hydroxylase</fullName>
    </submittedName>
</protein>
<dbReference type="EMBL" id="BMCP01000001">
    <property type="protein sequence ID" value="GGE28662.1"/>
    <property type="molecule type" value="Genomic_DNA"/>
</dbReference>
<dbReference type="PANTHER" id="PTHR43876:SF7">
    <property type="entry name" value="UBIQUINONE BIOSYNTHESIS MONOOXYGENASE COQ6, MITOCHONDRIAL"/>
    <property type="match status" value="1"/>
</dbReference>
<dbReference type="GO" id="GO:0071949">
    <property type="term" value="F:FAD binding"/>
    <property type="evidence" value="ECO:0007669"/>
    <property type="project" value="InterPro"/>
</dbReference>
<dbReference type="AlphaFoldDB" id="A0A8J2YBR1"/>
<keyword evidence="11" id="KW-1185">Reference proteome</keyword>
<evidence type="ECO:0000256" key="5">
    <source>
        <dbReference type="ARBA" id="ARBA00022827"/>
    </source>
</evidence>
<comment type="cofactor">
    <cofactor evidence="1">
        <name>FAD</name>
        <dbReference type="ChEBI" id="CHEBI:57692"/>
    </cofactor>
</comment>